<evidence type="ECO:0000256" key="1">
    <source>
        <dbReference type="SAM" id="Coils"/>
    </source>
</evidence>
<reference evidence="3 4" key="1">
    <citation type="submission" date="2018-01" db="EMBL/GenBank/DDBJ databases">
        <title>Genome Sequencing and Assembly of Anaerobacter polyendosporus strain CT4.</title>
        <authorList>
            <person name="Tachaapaikoon C."/>
            <person name="Sutheeworapong S."/>
            <person name="Jenjaroenpun P."/>
            <person name="Wongsurawat T."/>
            <person name="Nookeaw I."/>
            <person name="Cheawchanlertfa P."/>
            <person name="Kosugi A."/>
            <person name="Cheevadhanarak S."/>
            <person name="Ratanakhanokchai K."/>
        </authorList>
    </citation>
    <scope>NUCLEOTIDE SEQUENCE [LARGE SCALE GENOMIC DNA]</scope>
    <source>
        <strain evidence="3 4">CT4</strain>
    </source>
</reference>
<dbReference type="Pfam" id="PF10112">
    <property type="entry name" value="Halogen_Hydrol"/>
    <property type="match status" value="1"/>
</dbReference>
<keyword evidence="4" id="KW-1185">Reference proteome</keyword>
<name>A0A3R5VBD7_9CLOT</name>
<evidence type="ECO:0000313" key="3">
    <source>
        <dbReference type="EMBL" id="QAA34495.1"/>
    </source>
</evidence>
<organism evidence="3 4">
    <name type="scientific">Clostridium manihotivorum</name>
    <dbReference type="NCBI Taxonomy" id="2320868"/>
    <lineage>
        <taxon>Bacteria</taxon>
        <taxon>Bacillati</taxon>
        <taxon>Bacillota</taxon>
        <taxon>Clostridia</taxon>
        <taxon>Eubacteriales</taxon>
        <taxon>Clostridiaceae</taxon>
        <taxon>Clostridium</taxon>
    </lineage>
</organism>
<keyword evidence="1" id="KW-0175">Coiled coil</keyword>
<dbReference type="KEGG" id="cmah:C1I91_24235"/>
<protein>
    <submittedName>
        <fullName evidence="3">5-bromo-4-chloroindolyl phosphate hydrolysis protein</fullName>
    </submittedName>
</protein>
<sequence length="416" mass="48650">MSRRDFSDLEDEIRATVKNAFNYIDIDLNNLKKDIEDKAENTINDVKENLLNKTQRLNEKMKDKIEEKNKFYRRMERAERRVERAEQRIEKRFERRAVRNYVDRKPSGSVAGVLYIVFGAIGSVTLGTQVIAYTVFISLYNKFLMANLISIGVLLAVLLLSLGMMFRGISLRKRVRRFKKYVASLDGNTYCSIEKLSRSIGENYKFVVKDLKKMIDLGMFPEAHIDDENKFFMLSDEVYENYLATQEAFKKRKEDELRQKEKMEQEVNDPEKKELRYVVETGNSYIQQIKAVKESIHEEEIGLKLDRLYSIVGQILSFIEKNPKKLSSVNKFIKHYLPITLKLVNAYKELNEQPVEGENIRNSKKEINNTIDTINIAFEKLLDDLFEDVAMDISTDISVLETLFTQEGLTKKDFEK</sequence>
<dbReference type="AlphaFoldDB" id="A0A3R5VBD7"/>
<dbReference type="RefSeq" id="WP_128215208.1">
    <property type="nucleotide sequence ID" value="NZ_CP025746.1"/>
</dbReference>
<accession>A0A3R5VBD7</accession>
<feature type="coiled-coil region" evidence="1">
    <location>
        <begin position="36"/>
        <end position="95"/>
    </location>
</feature>
<gene>
    <name evidence="3" type="ORF">C1I91_24235</name>
</gene>
<dbReference type="InterPro" id="IPR018770">
    <property type="entry name" value="ChloroindolylP_hydrolase"/>
</dbReference>
<proteinExistence type="predicted"/>
<keyword evidence="2" id="KW-0812">Transmembrane</keyword>
<feature type="transmembrane region" description="Helical" evidence="2">
    <location>
        <begin position="148"/>
        <end position="169"/>
    </location>
</feature>
<keyword evidence="2" id="KW-0472">Membrane</keyword>
<dbReference type="Proteomes" id="UP000286268">
    <property type="component" value="Chromosome"/>
</dbReference>
<keyword evidence="2" id="KW-1133">Transmembrane helix</keyword>
<dbReference type="EMBL" id="CP025746">
    <property type="protein sequence ID" value="QAA34495.1"/>
    <property type="molecule type" value="Genomic_DNA"/>
</dbReference>
<feature type="transmembrane region" description="Helical" evidence="2">
    <location>
        <begin position="113"/>
        <end position="136"/>
    </location>
</feature>
<evidence type="ECO:0000256" key="2">
    <source>
        <dbReference type="SAM" id="Phobius"/>
    </source>
</evidence>
<evidence type="ECO:0000313" key="4">
    <source>
        <dbReference type="Proteomes" id="UP000286268"/>
    </source>
</evidence>
<dbReference type="OrthoDB" id="9782052at2"/>